<dbReference type="EMBL" id="CACVBM020001051">
    <property type="protein sequence ID" value="CAA7026343.1"/>
    <property type="molecule type" value="Genomic_DNA"/>
</dbReference>
<dbReference type="Pfam" id="PF00514">
    <property type="entry name" value="Arm"/>
    <property type="match status" value="1"/>
</dbReference>
<evidence type="ECO:0000256" key="5">
    <source>
        <dbReference type="PROSITE-ProRule" id="PRU00259"/>
    </source>
</evidence>
<dbReference type="PROSITE" id="PS50176">
    <property type="entry name" value="ARM_REPEAT"/>
    <property type="match status" value="1"/>
</dbReference>
<evidence type="ECO:0008006" key="8">
    <source>
        <dbReference type="Google" id="ProtNLM"/>
    </source>
</evidence>
<accession>A0A6D2IMI4</accession>
<dbReference type="SUPFAM" id="SSF48371">
    <property type="entry name" value="ARM repeat"/>
    <property type="match status" value="1"/>
</dbReference>
<sequence>MSEDRDLQLAETINCRLLLQERDPPINEVVESGLVHRFVLFTSTNDFPELKHESAFVLATITKGTSNHIAVLIDSGAVPLFVQLVTSDREEVQLVGVRALGNIAAGSTERRDHVLNSGAMMSLTALFNEHATSSSVTLLTTASITIFHLCSRDPPPALEHKNQALPLVKRLLLLFTPWDPTNHLLLQSASLTLSRLSNDGNIQNVIDLIPRLIHFLGQPNLASIVLPTLDTINNILEDTTHIQAVIDNQALPSLLNVLTSTDNKRVKLKTCFTIVCVLSGNTSQVQQVIEAGIMQRLIHLLRDTSNIRTTALIVLATAIHSGSHDQIKFLVAQGCIEPLCDFIISDDISTVVLTTLGALEGILIVGEAEKNLGNTGDVNLYAAMIVDAGILDKIAELRSHGNPDIREMANRLTDDYL</sequence>
<keyword evidence="7" id="KW-1185">Reference proteome</keyword>
<reference evidence="6" key="1">
    <citation type="submission" date="2020-01" db="EMBL/GenBank/DDBJ databases">
        <authorList>
            <person name="Mishra B."/>
        </authorList>
    </citation>
    <scope>NUCLEOTIDE SEQUENCE [LARGE SCALE GENOMIC DNA]</scope>
</reference>
<comment type="caution">
    <text evidence="6">The sequence shown here is derived from an EMBL/GenBank/DDBJ whole genome shotgun (WGS) entry which is preliminary data.</text>
</comment>
<evidence type="ECO:0000313" key="7">
    <source>
        <dbReference type="Proteomes" id="UP000467841"/>
    </source>
</evidence>
<dbReference type="GO" id="GO:0015031">
    <property type="term" value="P:protein transport"/>
    <property type="evidence" value="ECO:0007669"/>
    <property type="project" value="UniProtKB-KW"/>
</dbReference>
<organism evidence="6 7">
    <name type="scientific">Microthlaspi erraticum</name>
    <dbReference type="NCBI Taxonomy" id="1685480"/>
    <lineage>
        <taxon>Eukaryota</taxon>
        <taxon>Viridiplantae</taxon>
        <taxon>Streptophyta</taxon>
        <taxon>Embryophyta</taxon>
        <taxon>Tracheophyta</taxon>
        <taxon>Spermatophyta</taxon>
        <taxon>Magnoliopsida</taxon>
        <taxon>eudicotyledons</taxon>
        <taxon>Gunneridae</taxon>
        <taxon>Pentapetalae</taxon>
        <taxon>rosids</taxon>
        <taxon>malvids</taxon>
        <taxon>Brassicales</taxon>
        <taxon>Brassicaceae</taxon>
        <taxon>Coluteocarpeae</taxon>
        <taxon>Microthlaspi</taxon>
    </lineage>
</organism>
<keyword evidence="3" id="KW-0677">Repeat</keyword>
<evidence type="ECO:0000256" key="3">
    <source>
        <dbReference type="ARBA" id="ARBA00022737"/>
    </source>
</evidence>
<feature type="repeat" description="ARM" evidence="5">
    <location>
        <begin position="76"/>
        <end position="118"/>
    </location>
</feature>
<comment type="similarity">
    <text evidence="1">Belongs to the importin alpha family.</text>
</comment>
<dbReference type="PANTHER" id="PTHR23316">
    <property type="entry name" value="IMPORTIN ALPHA"/>
    <property type="match status" value="1"/>
</dbReference>
<name>A0A6D2IMI4_9BRAS</name>
<dbReference type="InterPro" id="IPR016024">
    <property type="entry name" value="ARM-type_fold"/>
</dbReference>
<evidence type="ECO:0000256" key="1">
    <source>
        <dbReference type="ARBA" id="ARBA00010394"/>
    </source>
</evidence>
<gene>
    <name evidence="6" type="ORF">MERR_LOCUS13578</name>
</gene>
<dbReference type="Proteomes" id="UP000467841">
    <property type="component" value="Unassembled WGS sequence"/>
</dbReference>
<evidence type="ECO:0000313" key="6">
    <source>
        <dbReference type="EMBL" id="CAA7026343.1"/>
    </source>
</evidence>
<protein>
    <recommendedName>
        <fullName evidence="8">Armadillo repeat-containing domain-containing protein</fullName>
    </recommendedName>
</protein>
<dbReference type="SMART" id="SM00185">
    <property type="entry name" value="ARM"/>
    <property type="match status" value="7"/>
</dbReference>
<evidence type="ECO:0000256" key="4">
    <source>
        <dbReference type="ARBA" id="ARBA00022927"/>
    </source>
</evidence>
<dbReference type="OrthoDB" id="29145at2759"/>
<proteinExistence type="inferred from homology"/>
<dbReference type="AlphaFoldDB" id="A0A6D2IMI4"/>
<keyword evidence="2" id="KW-0813">Transport</keyword>
<dbReference type="InterPro" id="IPR000225">
    <property type="entry name" value="Armadillo"/>
</dbReference>
<evidence type="ECO:0000256" key="2">
    <source>
        <dbReference type="ARBA" id="ARBA00022448"/>
    </source>
</evidence>
<dbReference type="InterPro" id="IPR011989">
    <property type="entry name" value="ARM-like"/>
</dbReference>
<dbReference type="Gene3D" id="1.25.10.10">
    <property type="entry name" value="Leucine-rich Repeat Variant"/>
    <property type="match status" value="1"/>
</dbReference>
<keyword evidence="4" id="KW-0653">Protein transport</keyword>